<dbReference type="PROSITE" id="PS51273">
    <property type="entry name" value="GATASE_TYPE_1"/>
    <property type="match status" value="1"/>
</dbReference>
<gene>
    <name evidence="2" type="ORF">UFOPK2598_00355</name>
</gene>
<dbReference type="SUPFAM" id="SSF52317">
    <property type="entry name" value="Class I glutamine amidotransferase-like"/>
    <property type="match status" value="1"/>
</dbReference>
<dbReference type="InterPro" id="IPR017926">
    <property type="entry name" value="GATASE"/>
</dbReference>
<dbReference type="Gene3D" id="3.40.50.880">
    <property type="match status" value="1"/>
</dbReference>
<evidence type="ECO:0000313" key="2">
    <source>
        <dbReference type="EMBL" id="CAB4696595.1"/>
    </source>
</evidence>
<proteinExistence type="predicted"/>
<dbReference type="PANTHER" id="PTHR42695:SF5">
    <property type="entry name" value="GLUTAMINE AMIDOTRANSFERASE YLR126C-RELATED"/>
    <property type="match status" value="1"/>
</dbReference>
<sequence>MKTVAILSHESVAAELSILGDWLNERQLTFKRYYREQNWSAEEILEADFLIVLGSPNSTATGFQCESAPAEIDLVKRFMATGKPYFGICYGAQILAKAIGGEVARREVKNIGFKEFSDKTGAIDNGSWVLWHEDMVIPESIESVSGANLHGVDSGAAIAFNKDNAWGVQFHPEVDGDALGRMIASIGVAEEKWRPVADAMNVDDIAHRKRAFELFDLVSGLK</sequence>
<dbReference type="GO" id="GO:0005829">
    <property type="term" value="C:cytosol"/>
    <property type="evidence" value="ECO:0007669"/>
    <property type="project" value="TreeGrafter"/>
</dbReference>
<reference evidence="2" key="1">
    <citation type="submission" date="2020-05" db="EMBL/GenBank/DDBJ databases">
        <authorList>
            <person name="Chiriac C."/>
            <person name="Salcher M."/>
            <person name="Ghai R."/>
            <person name="Kavagutti S V."/>
        </authorList>
    </citation>
    <scope>NUCLEOTIDE SEQUENCE</scope>
</reference>
<dbReference type="AlphaFoldDB" id="A0A6J6PIE8"/>
<feature type="domain" description="Glutamine amidotransferase" evidence="1">
    <location>
        <begin position="38"/>
        <end position="180"/>
    </location>
</feature>
<dbReference type="InterPro" id="IPR044992">
    <property type="entry name" value="ChyE-like"/>
</dbReference>
<organism evidence="2">
    <name type="scientific">freshwater metagenome</name>
    <dbReference type="NCBI Taxonomy" id="449393"/>
    <lineage>
        <taxon>unclassified sequences</taxon>
        <taxon>metagenomes</taxon>
        <taxon>ecological metagenomes</taxon>
    </lineage>
</organism>
<dbReference type="PANTHER" id="PTHR42695">
    <property type="entry name" value="GLUTAMINE AMIDOTRANSFERASE YLR126C-RELATED"/>
    <property type="match status" value="1"/>
</dbReference>
<accession>A0A6J6PIE8</accession>
<dbReference type="Pfam" id="PF00117">
    <property type="entry name" value="GATase"/>
    <property type="match status" value="1"/>
</dbReference>
<protein>
    <submittedName>
        <fullName evidence="2">Unannotated protein</fullName>
    </submittedName>
</protein>
<dbReference type="EMBL" id="CAEZXV010000020">
    <property type="protein sequence ID" value="CAB4696595.1"/>
    <property type="molecule type" value="Genomic_DNA"/>
</dbReference>
<name>A0A6J6PIE8_9ZZZZ</name>
<dbReference type="InterPro" id="IPR029062">
    <property type="entry name" value="Class_I_gatase-like"/>
</dbReference>
<evidence type="ECO:0000259" key="1">
    <source>
        <dbReference type="Pfam" id="PF00117"/>
    </source>
</evidence>